<evidence type="ECO:0000313" key="3">
    <source>
        <dbReference type="Proteomes" id="UP000799770"/>
    </source>
</evidence>
<dbReference type="Proteomes" id="UP000799770">
    <property type="component" value="Unassembled WGS sequence"/>
</dbReference>
<name>A0A6A5ZQN7_9PLEO</name>
<reference evidence="2" key="1">
    <citation type="journal article" date="2020" name="Stud. Mycol.">
        <title>101 Dothideomycetes genomes: a test case for predicting lifestyles and emergence of pathogens.</title>
        <authorList>
            <person name="Haridas S."/>
            <person name="Albert R."/>
            <person name="Binder M."/>
            <person name="Bloem J."/>
            <person name="Labutti K."/>
            <person name="Salamov A."/>
            <person name="Andreopoulos B."/>
            <person name="Baker S."/>
            <person name="Barry K."/>
            <person name="Bills G."/>
            <person name="Bluhm B."/>
            <person name="Cannon C."/>
            <person name="Castanera R."/>
            <person name="Culley D."/>
            <person name="Daum C."/>
            <person name="Ezra D."/>
            <person name="Gonzalez J."/>
            <person name="Henrissat B."/>
            <person name="Kuo A."/>
            <person name="Liang C."/>
            <person name="Lipzen A."/>
            <person name="Lutzoni F."/>
            <person name="Magnuson J."/>
            <person name="Mondo S."/>
            <person name="Nolan M."/>
            <person name="Ohm R."/>
            <person name="Pangilinan J."/>
            <person name="Park H.-J."/>
            <person name="Ramirez L."/>
            <person name="Alfaro M."/>
            <person name="Sun H."/>
            <person name="Tritt A."/>
            <person name="Yoshinaga Y."/>
            <person name="Zwiers L.-H."/>
            <person name="Turgeon B."/>
            <person name="Goodwin S."/>
            <person name="Spatafora J."/>
            <person name="Crous P."/>
            <person name="Grigoriev I."/>
        </authorList>
    </citation>
    <scope>NUCLEOTIDE SEQUENCE</scope>
    <source>
        <strain evidence="2">CBS 627.86</strain>
    </source>
</reference>
<dbReference type="AlphaFoldDB" id="A0A6A5ZQN7"/>
<proteinExistence type="predicted"/>
<protein>
    <submittedName>
        <fullName evidence="2">Uncharacterized protein</fullName>
    </submittedName>
</protein>
<accession>A0A6A5ZQN7</accession>
<feature type="compositionally biased region" description="Polar residues" evidence="1">
    <location>
        <begin position="34"/>
        <end position="68"/>
    </location>
</feature>
<evidence type="ECO:0000256" key="1">
    <source>
        <dbReference type="SAM" id="MobiDB-lite"/>
    </source>
</evidence>
<dbReference type="OrthoDB" id="5377039at2759"/>
<gene>
    <name evidence="2" type="ORF">BDV96DRAFT_270302</name>
</gene>
<feature type="region of interest" description="Disordered" evidence="1">
    <location>
        <begin position="144"/>
        <end position="163"/>
    </location>
</feature>
<feature type="region of interest" description="Disordered" evidence="1">
    <location>
        <begin position="1"/>
        <end position="79"/>
    </location>
</feature>
<keyword evidence="3" id="KW-1185">Reference proteome</keyword>
<dbReference type="EMBL" id="ML977313">
    <property type="protein sequence ID" value="KAF2120591.1"/>
    <property type="molecule type" value="Genomic_DNA"/>
</dbReference>
<sequence length="163" mass="17077">MSDIDGDSTMHSSPEFIPEDDEMFPDEAAGPSTPRHNVTSALGSELSPPNSQGPTALSAPEQGSSTGGVLSPLGLNANGKRVRGGLLGGIGVGGAKEGGANVQHDPETGYSWTKQEEQPGWEWKNSRAREEEARALENIVGKGDQIKTRYGDPLDPSVPAKRG</sequence>
<evidence type="ECO:0000313" key="2">
    <source>
        <dbReference type="EMBL" id="KAF2120591.1"/>
    </source>
</evidence>
<feature type="region of interest" description="Disordered" evidence="1">
    <location>
        <begin position="94"/>
        <end position="123"/>
    </location>
</feature>
<organism evidence="2 3">
    <name type="scientific">Lophiotrema nucula</name>
    <dbReference type="NCBI Taxonomy" id="690887"/>
    <lineage>
        <taxon>Eukaryota</taxon>
        <taxon>Fungi</taxon>
        <taxon>Dikarya</taxon>
        <taxon>Ascomycota</taxon>
        <taxon>Pezizomycotina</taxon>
        <taxon>Dothideomycetes</taxon>
        <taxon>Pleosporomycetidae</taxon>
        <taxon>Pleosporales</taxon>
        <taxon>Lophiotremataceae</taxon>
        <taxon>Lophiotrema</taxon>
    </lineage>
</organism>